<dbReference type="PROSITE" id="PS51297">
    <property type="entry name" value="K_BOX"/>
    <property type="match status" value="1"/>
</dbReference>
<dbReference type="GO" id="GO:0005634">
    <property type="term" value="C:nucleus"/>
    <property type="evidence" value="ECO:0007669"/>
    <property type="project" value="InterPro"/>
</dbReference>
<dbReference type="GO" id="GO:0003700">
    <property type="term" value="F:DNA-binding transcription factor activity"/>
    <property type="evidence" value="ECO:0007669"/>
    <property type="project" value="InterPro"/>
</dbReference>
<dbReference type="Proteomes" id="UP000188354">
    <property type="component" value="Chromosome LG01"/>
</dbReference>
<evidence type="ECO:0000259" key="1">
    <source>
        <dbReference type="PROSITE" id="PS51297"/>
    </source>
</evidence>
<dbReference type="EMBL" id="CM007361">
    <property type="protein sequence ID" value="OIW18029.1"/>
    <property type="molecule type" value="Genomic_DNA"/>
</dbReference>
<protein>
    <recommendedName>
        <fullName evidence="1">K-box domain-containing protein</fullName>
    </recommendedName>
</protein>
<keyword evidence="3" id="KW-1185">Reference proteome</keyword>
<proteinExistence type="predicted"/>
<sequence length="146" mass="17215">MMVFFAVFVMNLSLIVNYFLLELSSQQEYLKLKARYEALQRSQRNLMGEDLGPLSSKELESLERQLDSSLKQIRSTRTQFMLDQLSDLQRKLEGYQINQLQMNPSVEDMGYGRHPCHQDQGDHLFHQMECEPTLQIGYVLFLELKY</sequence>
<accession>A0A1J7HYJ6</accession>
<dbReference type="InterPro" id="IPR002487">
    <property type="entry name" value="TF_Kbox"/>
</dbReference>
<dbReference type="Gramene" id="OIW18029">
    <property type="protein sequence ID" value="OIW18029"/>
    <property type="gene ID" value="TanjilG_07613"/>
</dbReference>
<name>A0A1J7HYJ6_LUPAN</name>
<dbReference type="STRING" id="3871.A0A1J7HYJ6"/>
<dbReference type="Pfam" id="PF01486">
    <property type="entry name" value="K-box"/>
    <property type="match status" value="1"/>
</dbReference>
<evidence type="ECO:0000313" key="2">
    <source>
        <dbReference type="EMBL" id="OIW18029.1"/>
    </source>
</evidence>
<gene>
    <name evidence="2" type="ORF">TanjilG_07613</name>
</gene>
<reference evidence="2 3" key="1">
    <citation type="journal article" date="2017" name="Plant Biotechnol. J.">
        <title>A comprehensive draft genome sequence for lupin (Lupinus angustifolius), an emerging health food: insights into plant-microbe interactions and legume evolution.</title>
        <authorList>
            <person name="Hane J.K."/>
            <person name="Ming Y."/>
            <person name="Kamphuis L.G."/>
            <person name="Nelson M.N."/>
            <person name="Garg G."/>
            <person name="Atkins C.A."/>
            <person name="Bayer P.E."/>
            <person name="Bravo A."/>
            <person name="Bringans S."/>
            <person name="Cannon S."/>
            <person name="Edwards D."/>
            <person name="Foley R."/>
            <person name="Gao L.L."/>
            <person name="Harrison M.J."/>
            <person name="Huang W."/>
            <person name="Hurgobin B."/>
            <person name="Li S."/>
            <person name="Liu C.W."/>
            <person name="McGrath A."/>
            <person name="Morahan G."/>
            <person name="Murray J."/>
            <person name="Weller J."/>
            <person name="Jian J."/>
            <person name="Singh K.B."/>
        </authorList>
    </citation>
    <scope>NUCLEOTIDE SEQUENCE [LARGE SCALE GENOMIC DNA]</scope>
    <source>
        <strain evidence="3">cv. Tanjil</strain>
        <tissue evidence="2">Whole plant</tissue>
    </source>
</reference>
<feature type="domain" description="K-box" evidence="1">
    <location>
        <begin position="22"/>
        <end position="112"/>
    </location>
</feature>
<dbReference type="AlphaFoldDB" id="A0A1J7HYJ6"/>
<evidence type="ECO:0000313" key="3">
    <source>
        <dbReference type="Proteomes" id="UP000188354"/>
    </source>
</evidence>
<organism evidence="2 3">
    <name type="scientific">Lupinus angustifolius</name>
    <name type="common">Narrow-leaved blue lupine</name>
    <dbReference type="NCBI Taxonomy" id="3871"/>
    <lineage>
        <taxon>Eukaryota</taxon>
        <taxon>Viridiplantae</taxon>
        <taxon>Streptophyta</taxon>
        <taxon>Embryophyta</taxon>
        <taxon>Tracheophyta</taxon>
        <taxon>Spermatophyta</taxon>
        <taxon>Magnoliopsida</taxon>
        <taxon>eudicotyledons</taxon>
        <taxon>Gunneridae</taxon>
        <taxon>Pentapetalae</taxon>
        <taxon>rosids</taxon>
        <taxon>fabids</taxon>
        <taxon>Fabales</taxon>
        <taxon>Fabaceae</taxon>
        <taxon>Papilionoideae</taxon>
        <taxon>50 kb inversion clade</taxon>
        <taxon>genistoids sensu lato</taxon>
        <taxon>core genistoids</taxon>
        <taxon>Genisteae</taxon>
        <taxon>Lupinus</taxon>
    </lineage>
</organism>